<feature type="region of interest" description="Disordered" evidence="10">
    <location>
        <begin position="530"/>
        <end position="555"/>
    </location>
</feature>
<dbReference type="GO" id="GO:0005886">
    <property type="term" value="C:plasma membrane"/>
    <property type="evidence" value="ECO:0007669"/>
    <property type="project" value="UniProtKB-SubCell"/>
</dbReference>
<keyword evidence="2" id="KW-1003">Cell membrane</keyword>
<dbReference type="Pfam" id="PF07714">
    <property type="entry name" value="PK_Tyr_Ser-Thr"/>
    <property type="match status" value="1"/>
</dbReference>
<dbReference type="eggNOG" id="KOG1187">
    <property type="taxonomic scope" value="Eukaryota"/>
</dbReference>
<dbReference type="PANTHER" id="PTHR47985:SF52">
    <property type="entry name" value="OS02G0833000 PROTEIN"/>
    <property type="match status" value="1"/>
</dbReference>
<evidence type="ECO:0000259" key="11">
    <source>
        <dbReference type="PROSITE" id="PS50011"/>
    </source>
</evidence>
<keyword evidence="6" id="KW-0418">Kinase</keyword>
<dbReference type="SUPFAM" id="SSF54928">
    <property type="entry name" value="RNA-binding domain, RBD"/>
    <property type="match status" value="1"/>
</dbReference>
<dbReference type="FunFam" id="3.30.200.20:FF:000039">
    <property type="entry name" value="receptor-like protein kinase FERONIA"/>
    <property type="match status" value="1"/>
</dbReference>
<name>A0A0E0CTL1_9ORYZ</name>
<dbReference type="InterPro" id="IPR011009">
    <property type="entry name" value="Kinase-like_dom_sf"/>
</dbReference>
<evidence type="ECO:0000313" key="12">
    <source>
        <dbReference type="EnsemblPlants" id="OMERI02G36250.1"/>
    </source>
</evidence>
<keyword evidence="4" id="KW-0808">Transferase</keyword>
<dbReference type="CDD" id="cd12254">
    <property type="entry name" value="RRM_hnRNPH_ESRPs_RBM12_like"/>
    <property type="match status" value="1"/>
</dbReference>
<comment type="subcellular location">
    <subcellularLocation>
        <location evidence="1">Cell membrane</location>
    </subcellularLocation>
</comment>
<dbReference type="InterPro" id="IPR035979">
    <property type="entry name" value="RBD_domain_sf"/>
</dbReference>
<dbReference type="EnsemblPlants" id="OMERI02G36250.1">
    <property type="protein sequence ID" value="OMERI02G36250.1"/>
    <property type="gene ID" value="OMERI02G36250"/>
</dbReference>
<evidence type="ECO:0000256" key="2">
    <source>
        <dbReference type="ARBA" id="ARBA00022475"/>
    </source>
</evidence>
<evidence type="ECO:0000256" key="6">
    <source>
        <dbReference type="ARBA" id="ARBA00022777"/>
    </source>
</evidence>
<reference evidence="12" key="1">
    <citation type="submission" date="2015-04" db="UniProtKB">
        <authorList>
            <consortium name="EnsemblPlants"/>
        </authorList>
    </citation>
    <scope>IDENTIFICATION</scope>
</reference>
<dbReference type="AlphaFoldDB" id="A0A0E0CTL1"/>
<dbReference type="STRING" id="40149.A0A0E0CTL1"/>
<dbReference type="InterPro" id="IPR012677">
    <property type="entry name" value="Nucleotide-bd_a/b_plait_sf"/>
</dbReference>
<evidence type="ECO:0000256" key="3">
    <source>
        <dbReference type="ARBA" id="ARBA00022527"/>
    </source>
</evidence>
<evidence type="ECO:0000256" key="5">
    <source>
        <dbReference type="ARBA" id="ARBA00022741"/>
    </source>
</evidence>
<dbReference type="GO" id="GO:0003676">
    <property type="term" value="F:nucleic acid binding"/>
    <property type="evidence" value="ECO:0007669"/>
    <property type="project" value="InterPro"/>
</dbReference>
<feature type="binding site" evidence="9">
    <location>
        <position position="273"/>
    </location>
    <ligand>
        <name>ATP</name>
        <dbReference type="ChEBI" id="CHEBI:30616"/>
    </ligand>
</feature>
<reference evidence="12" key="2">
    <citation type="submission" date="2018-05" db="EMBL/GenBank/DDBJ databases">
        <title>OmerRS3 (Oryza meridionalis Reference Sequence Version 3).</title>
        <authorList>
            <person name="Zhang J."/>
            <person name="Kudrna D."/>
            <person name="Lee S."/>
            <person name="Talag J."/>
            <person name="Welchert J."/>
            <person name="Wing R.A."/>
        </authorList>
    </citation>
    <scope>NUCLEOTIDE SEQUENCE [LARGE SCALE GENOMIC DNA]</scope>
    <source>
        <strain evidence="12">cv. OR44</strain>
    </source>
</reference>
<evidence type="ECO:0000313" key="13">
    <source>
        <dbReference type="Proteomes" id="UP000008021"/>
    </source>
</evidence>
<dbReference type="Gene3D" id="3.30.200.20">
    <property type="entry name" value="Phosphorylase Kinase, domain 1"/>
    <property type="match status" value="1"/>
</dbReference>
<proteinExistence type="predicted"/>
<evidence type="ECO:0000256" key="1">
    <source>
        <dbReference type="ARBA" id="ARBA00004236"/>
    </source>
</evidence>
<dbReference type="SUPFAM" id="SSF56112">
    <property type="entry name" value="Protein kinase-like (PK-like)"/>
    <property type="match status" value="1"/>
</dbReference>
<keyword evidence="7 9" id="KW-0067">ATP-binding</keyword>
<dbReference type="CDD" id="cd14066">
    <property type="entry name" value="STKc_IRAK"/>
    <property type="match status" value="1"/>
</dbReference>
<dbReference type="InterPro" id="IPR000719">
    <property type="entry name" value="Prot_kinase_dom"/>
</dbReference>
<keyword evidence="3" id="KW-0723">Serine/threonine-protein kinase</keyword>
<dbReference type="InterPro" id="IPR017441">
    <property type="entry name" value="Protein_kinase_ATP_BS"/>
</dbReference>
<dbReference type="PROSITE" id="PS50011">
    <property type="entry name" value="PROTEIN_KINASE_DOM"/>
    <property type="match status" value="1"/>
</dbReference>
<dbReference type="Proteomes" id="UP000008021">
    <property type="component" value="Chromosome 2"/>
</dbReference>
<dbReference type="Gramene" id="OMERI02G36250.1">
    <property type="protein sequence ID" value="OMERI02G36250.1"/>
    <property type="gene ID" value="OMERI02G36250"/>
</dbReference>
<dbReference type="PROSITE" id="PS00108">
    <property type="entry name" value="PROTEIN_KINASE_ST"/>
    <property type="match status" value="1"/>
</dbReference>
<accession>A0A0E0CTL1</accession>
<sequence length="555" mass="60529">MGSSAAGLVAPMPSTSPTGPTYLVQGLTVPSRTFQGSVYEGSPLTAAILTSASSFVGLDIVDCLLVHKNGRFTGEAFVVFPSAMQAEFALHRNRQNMGRRYVEVFRCKKQEYYSAIAAEVNQGGFFDSKYRHSPPPPRPKKPAEDKSSMEYIEEKRTPPDVLKLRGLPYFTTAMGRPSMDFPTTEVTKTAMCKDKMTIGTSLRCWHGSNDGGSPCSQAAQAASAGAGGAKKFTLAQLSAATDGFHESNVVGEGGFGRVYRGRLDEGQGLVAVKQLCHGGAQGTREFLVECMMLMMLHHPNLVSLVGYCADAGERLLVYEFLPRGSLDAHLFGGMRQEPPLALGWAARVRIAVGAARGLRYLHEVVTPPVIYRDLKASNILLDDDLNPRLSDFGLAKLGPVGDDTHVSTRVMGTYGYCAPDYAMSGKLNVKSDVYSFGVVLLELITGRRAFDAASSDSEEDHQRFLLLRDWARPYLAGDRKRCFALADPALQGRYPRRAFYQLAVVASLCLRDNPNLRPSMTDVTRALDHVASQSQPWEDKQRATTTTPPPPNSQP</sequence>
<evidence type="ECO:0000256" key="10">
    <source>
        <dbReference type="SAM" id="MobiDB-lite"/>
    </source>
</evidence>
<protein>
    <recommendedName>
        <fullName evidence="11">Protein kinase domain-containing protein</fullName>
    </recommendedName>
</protein>
<organism evidence="12">
    <name type="scientific">Oryza meridionalis</name>
    <dbReference type="NCBI Taxonomy" id="40149"/>
    <lineage>
        <taxon>Eukaryota</taxon>
        <taxon>Viridiplantae</taxon>
        <taxon>Streptophyta</taxon>
        <taxon>Embryophyta</taxon>
        <taxon>Tracheophyta</taxon>
        <taxon>Spermatophyta</taxon>
        <taxon>Magnoliopsida</taxon>
        <taxon>Liliopsida</taxon>
        <taxon>Poales</taxon>
        <taxon>Poaceae</taxon>
        <taxon>BOP clade</taxon>
        <taxon>Oryzoideae</taxon>
        <taxon>Oryzeae</taxon>
        <taxon>Oryzinae</taxon>
        <taxon>Oryza</taxon>
    </lineage>
</organism>
<keyword evidence="5 9" id="KW-0547">Nucleotide-binding</keyword>
<evidence type="ECO:0000256" key="7">
    <source>
        <dbReference type="ARBA" id="ARBA00022840"/>
    </source>
</evidence>
<dbReference type="InterPro" id="IPR001245">
    <property type="entry name" value="Ser-Thr/Tyr_kinase_cat_dom"/>
</dbReference>
<feature type="domain" description="Protein kinase" evidence="11">
    <location>
        <begin position="244"/>
        <end position="538"/>
    </location>
</feature>
<keyword evidence="13" id="KW-1185">Reference proteome</keyword>
<dbReference type="Gene3D" id="3.30.70.330">
    <property type="match status" value="1"/>
</dbReference>
<dbReference type="SMART" id="SM00220">
    <property type="entry name" value="S_TKc"/>
    <property type="match status" value="1"/>
</dbReference>
<dbReference type="InterPro" id="IPR008271">
    <property type="entry name" value="Ser/Thr_kinase_AS"/>
</dbReference>
<evidence type="ECO:0000256" key="9">
    <source>
        <dbReference type="PROSITE-ProRule" id="PRU10141"/>
    </source>
</evidence>
<dbReference type="Gene3D" id="1.10.510.10">
    <property type="entry name" value="Transferase(Phosphotransferase) domain 1"/>
    <property type="match status" value="1"/>
</dbReference>
<dbReference type="PROSITE" id="PS00107">
    <property type="entry name" value="PROTEIN_KINASE_ATP"/>
    <property type="match status" value="1"/>
</dbReference>
<feature type="region of interest" description="Disordered" evidence="10">
    <location>
        <begin position="127"/>
        <end position="147"/>
    </location>
</feature>
<dbReference type="HOGENOM" id="CLU_000288_21_4_1"/>
<dbReference type="GO" id="GO:0005524">
    <property type="term" value="F:ATP binding"/>
    <property type="evidence" value="ECO:0007669"/>
    <property type="project" value="UniProtKB-UniRule"/>
</dbReference>
<dbReference type="GO" id="GO:0004674">
    <property type="term" value="F:protein serine/threonine kinase activity"/>
    <property type="evidence" value="ECO:0007669"/>
    <property type="project" value="UniProtKB-KW"/>
</dbReference>
<dbReference type="PANTHER" id="PTHR47985">
    <property type="entry name" value="OS07G0668900 PROTEIN"/>
    <property type="match status" value="1"/>
</dbReference>
<evidence type="ECO:0000256" key="4">
    <source>
        <dbReference type="ARBA" id="ARBA00022679"/>
    </source>
</evidence>
<keyword evidence="8" id="KW-0472">Membrane</keyword>
<dbReference type="FunFam" id="1.10.510.10:FF:000996">
    <property type="entry name" value="Protein kinase superfamily protein"/>
    <property type="match status" value="1"/>
</dbReference>
<evidence type="ECO:0000256" key="8">
    <source>
        <dbReference type="ARBA" id="ARBA00023136"/>
    </source>
</evidence>